<evidence type="ECO:0000256" key="1">
    <source>
        <dbReference type="SAM" id="MobiDB-lite"/>
    </source>
</evidence>
<feature type="region of interest" description="Disordered" evidence="1">
    <location>
        <begin position="123"/>
        <end position="147"/>
    </location>
</feature>
<protein>
    <submittedName>
        <fullName evidence="2">Uncharacterized protein</fullName>
    </submittedName>
</protein>
<feature type="compositionally biased region" description="Polar residues" evidence="1">
    <location>
        <begin position="133"/>
        <end position="147"/>
    </location>
</feature>
<dbReference type="EMBL" id="GISG01258975">
    <property type="protein sequence ID" value="MBA4673432.1"/>
    <property type="molecule type" value="Transcribed_RNA"/>
</dbReference>
<dbReference type="AlphaFoldDB" id="A0A7C9APB0"/>
<organism evidence="2">
    <name type="scientific">Opuntia streptacantha</name>
    <name type="common">Prickly pear cactus</name>
    <name type="synonym">Opuntia cardona</name>
    <dbReference type="NCBI Taxonomy" id="393608"/>
    <lineage>
        <taxon>Eukaryota</taxon>
        <taxon>Viridiplantae</taxon>
        <taxon>Streptophyta</taxon>
        <taxon>Embryophyta</taxon>
        <taxon>Tracheophyta</taxon>
        <taxon>Spermatophyta</taxon>
        <taxon>Magnoliopsida</taxon>
        <taxon>eudicotyledons</taxon>
        <taxon>Gunneridae</taxon>
        <taxon>Pentapetalae</taxon>
        <taxon>Caryophyllales</taxon>
        <taxon>Cactineae</taxon>
        <taxon>Cactaceae</taxon>
        <taxon>Opuntioideae</taxon>
        <taxon>Opuntia</taxon>
    </lineage>
</organism>
<proteinExistence type="predicted"/>
<reference evidence="2" key="1">
    <citation type="journal article" date="2013" name="J. Plant Res.">
        <title>Effect of fungi and light on seed germination of three Opuntia species from semiarid lands of central Mexico.</title>
        <authorList>
            <person name="Delgado-Sanchez P."/>
            <person name="Jimenez-Bremont J.F."/>
            <person name="Guerrero-Gonzalez Mde L."/>
            <person name="Flores J."/>
        </authorList>
    </citation>
    <scope>NUCLEOTIDE SEQUENCE</scope>
    <source>
        <tissue evidence="2">Cladode</tissue>
    </source>
</reference>
<sequence length="147" mass="16164">MAFSSNSAFWGDKTVSQETLLISWRASSQPSTQRGALYNFKTSVVSLVASYHARRFTTCVISVRNSGRTKCFFPNEVRRRILANAGTTSLDRSALSSTTASMTTFMELPCLFTLSAAFRASNPPSSWPTSTTDENPISEQNARSRST</sequence>
<evidence type="ECO:0000313" key="2">
    <source>
        <dbReference type="EMBL" id="MBA4673432.1"/>
    </source>
</evidence>
<name>A0A7C9APB0_OPUST</name>
<reference evidence="2" key="2">
    <citation type="submission" date="2020-07" db="EMBL/GenBank/DDBJ databases">
        <authorList>
            <person name="Vera ALvarez R."/>
            <person name="Arias-Moreno D.M."/>
            <person name="Jimenez-Jacinto V."/>
            <person name="Jimenez-Bremont J.F."/>
            <person name="Swaminathan K."/>
            <person name="Moose S.P."/>
            <person name="Guerrero-Gonzalez M.L."/>
            <person name="Marino-Ramirez L."/>
            <person name="Landsman D."/>
            <person name="Rodriguez-Kessler M."/>
            <person name="Delgado-Sanchez P."/>
        </authorList>
    </citation>
    <scope>NUCLEOTIDE SEQUENCE</scope>
    <source>
        <tissue evidence="2">Cladode</tissue>
    </source>
</reference>
<accession>A0A7C9APB0</accession>
<feature type="compositionally biased region" description="Low complexity" evidence="1">
    <location>
        <begin position="123"/>
        <end position="132"/>
    </location>
</feature>